<dbReference type="InterPro" id="IPR036024">
    <property type="entry name" value="Somatomedin_B-like_dom_sf"/>
</dbReference>
<dbReference type="Pfam" id="PF00058">
    <property type="entry name" value="Ldl_recept_b"/>
    <property type="match status" value="5"/>
</dbReference>
<evidence type="ECO:0000256" key="6">
    <source>
        <dbReference type="PROSITE-ProRule" id="PRU00461"/>
    </source>
</evidence>
<keyword evidence="11" id="KW-0449">Lipoprotein</keyword>
<feature type="domain" description="SMB" evidence="9">
    <location>
        <begin position="1056"/>
        <end position="1109"/>
    </location>
</feature>
<evidence type="ECO:0000259" key="9">
    <source>
        <dbReference type="PROSITE" id="PS50958"/>
    </source>
</evidence>
<feature type="repeat" description="LDL-receptor class B" evidence="6">
    <location>
        <begin position="770"/>
        <end position="813"/>
    </location>
</feature>
<keyword evidence="12" id="KW-1185">Reference proteome</keyword>
<dbReference type="PANTHER" id="PTHR46513:SF13">
    <property type="entry name" value="EGF-LIKE DOMAIN-CONTAINING PROTEIN"/>
    <property type="match status" value="1"/>
</dbReference>
<evidence type="ECO:0000256" key="1">
    <source>
        <dbReference type="ARBA" id="ARBA00022536"/>
    </source>
</evidence>
<feature type="repeat" description="LDL-receptor class B" evidence="6">
    <location>
        <begin position="1344"/>
        <end position="1388"/>
    </location>
</feature>
<dbReference type="InterPro" id="IPR001212">
    <property type="entry name" value="Somatomedin_B_dom"/>
</dbReference>
<evidence type="ECO:0000256" key="8">
    <source>
        <dbReference type="SAM" id="Phobius"/>
    </source>
</evidence>
<keyword evidence="11" id="KW-0675">Receptor</keyword>
<dbReference type="SMART" id="SM00201">
    <property type="entry name" value="SO"/>
    <property type="match status" value="5"/>
</dbReference>
<name>A0AA35SMU5_GEOBA</name>
<keyword evidence="2" id="KW-0732">Signal</keyword>
<dbReference type="PROSITE" id="PS00524">
    <property type="entry name" value="SMB_1"/>
    <property type="match status" value="2"/>
</dbReference>
<feature type="region of interest" description="Disordered" evidence="7">
    <location>
        <begin position="1957"/>
        <end position="2002"/>
    </location>
</feature>
<evidence type="ECO:0000313" key="11">
    <source>
        <dbReference type="EMBL" id="CAI8033005.1"/>
    </source>
</evidence>
<evidence type="ECO:0000259" key="10">
    <source>
        <dbReference type="PROSITE" id="PS51220"/>
    </source>
</evidence>
<feature type="repeat" description="LDL-receptor class B" evidence="6">
    <location>
        <begin position="1583"/>
        <end position="1625"/>
    </location>
</feature>
<feature type="non-terminal residue" evidence="11">
    <location>
        <position position="2349"/>
    </location>
</feature>
<dbReference type="Pfam" id="PF01033">
    <property type="entry name" value="Somatomedin_B"/>
    <property type="match status" value="1"/>
</dbReference>
<dbReference type="PROSITE" id="PS51120">
    <property type="entry name" value="LDLRB"/>
    <property type="match status" value="12"/>
</dbReference>
<feature type="repeat" description="LDL-receptor class B" evidence="6">
    <location>
        <begin position="726"/>
        <end position="769"/>
    </location>
</feature>
<evidence type="ECO:0000256" key="3">
    <source>
        <dbReference type="ARBA" id="ARBA00022737"/>
    </source>
</evidence>
<feature type="domain" description="SMB" evidence="9">
    <location>
        <begin position="1910"/>
        <end position="1953"/>
    </location>
</feature>
<feature type="repeat" description="LDL-receptor class B" evidence="6">
    <location>
        <begin position="1670"/>
        <end position="1713"/>
    </location>
</feature>
<evidence type="ECO:0000256" key="2">
    <source>
        <dbReference type="ARBA" id="ARBA00022729"/>
    </source>
</evidence>
<organism evidence="11 12">
    <name type="scientific">Geodia barretti</name>
    <name type="common">Barrett's horny sponge</name>
    <dbReference type="NCBI Taxonomy" id="519541"/>
    <lineage>
        <taxon>Eukaryota</taxon>
        <taxon>Metazoa</taxon>
        <taxon>Porifera</taxon>
        <taxon>Demospongiae</taxon>
        <taxon>Heteroscleromorpha</taxon>
        <taxon>Tetractinellida</taxon>
        <taxon>Astrophorina</taxon>
        <taxon>Geodiidae</taxon>
        <taxon>Geodia</taxon>
    </lineage>
</organism>
<dbReference type="InterPro" id="IPR050778">
    <property type="entry name" value="Cueball_EGF_LRP_Nidogen"/>
</dbReference>
<reference evidence="11" key="1">
    <citation type="submission" date="2023-03" db="EMBL/GenBank/DDBJ databases">
        <authorList>
            <person name="Steffen K."/>
            <person name="Cardenas P."/>
        </authorList>
    </citation>
    <scope>NUCLEOTIDE SEQUENCE</scope>
</reference>
<dbReference type="InterPro" id="IPR003886">
    <property type="entry name" value="NIDO_dom"/>
</dbReference>
<feature type="region of interest" description="Disordered" evidence="7">
    <location>
        <begin position="2330"/>
        <end position="2349"/>
    </location>
</feature>
<dbReference type="PROSITE" id="PS50958">
    <property type="entry name" value="SMB_2"/>
    <property type="match status" value="7"/>
</dbReference>
<dbReference type="PANTHER" id="PTHR46513">
    <property type="entry name" value="VITELLOGENIN RECEPTOR-LIKE PROTEIN-RELATED-RELATED"/>
    <property type="match status" value="1"/>
</dbReference>
<feature type="domain" description="SMB" evidence="9">
    <location>
        <begin position="628"/>
        <end position="680"/>
    </location>
</feature>
<dbReference type="Proteomes" id="UP001174909">
    <property type="component" value="Unassembled WGS sequence"/>
</dbReference>
<feature type="repeat" description="LDL-receptor class B" evidence="6">
    <location>
        <begin position="1626"/>
        <end position="1669"/>
    </location>
</feature>
<feature type="repeat" description="LDL-receptor class B" evidence="6">
    <location>
        <begin position="1256"/>
        <end position="1299"/>
    </location>
</feature>
<sequence>TSSAVTSFQKSHCYTAPENTRHIPPQHFPSDLSLQTDLLLLVSPPPTLQKQDHEYLITVVSFRHSHLLRSLFAVDLPLGQDASETAARGLQCTRTPWAEITRTLTMSPRFLLAIISLLAVSTAQDAVYLPYLDLSDTGVESIQLPQLDDGISEQIVIPDGIPFGNSHPLAVWIANNGIFSFNEEYAHWSPELFPGTSSSVVNGYLVTPFWDDVDISRPDGGSIYYQVHDAAGNNSGSIALLGQVNDFIQASVENSSFSGVWMLVAMWDQVLPYFGFSDDDDVDEMNSFQAIIVTDHTNQTYAVFTYKCGDLNWARTPTIGFNAASLFYENYELSGSPNAESMDCTNGPGSEYFNLMYNITAGDFIPPPPLPTSEPPQASYLEWVEETGVVNAGQIEACDDCSSEEIPLPNPFPFGNYYHNSVYMSTNGIISFGVEFPHFSPSYFPTVSASTYFDYAVAPYWADHDARLHGTVSWEQYSTEESTETDDIIARVNEFINTNTEETNFAGNFVFVGNWREMHPYPAGASQLQAAPFLDMNNTYQAVLVTDGDTKSYAIFTYKCGSLGWSEEAIVGYNAAGDYYMNHPLSGLYLTQSIACVHTDSVWNNVIYDLVPNPALLTTDPTPEPLLTIGTCTAAGFESCCAVGVGQPCLGNPQDCYCDVDCFLFGDCCSDIDDICTFDSFSEGDYLLFASHSTINHVNLNGENFNIFISQLSGGAYGINFHHSAGYMYWTDYIEDVVYRANLTTGEDRVAIVTEHLPEPEDLAVDWVSNKLYWIDALWARIEVMDIATERRAELIRTSNHSIPRGLAIDPIAHYMFWTDWGTPSLIERSSMDGKGRIVLFSNDILQPLGIACDYSSQRIYWSDAGLSTISYAFYNGTGRSVLVGAQQRVAIPFDLTLYEDLLYWTDWFNNTVYGTHKIHGTDPLGNFTDIIVIYEGLPVNPNGIEAVSPLRQPEGDNLCVANNCEHICLLSSVEAQGWSCVCETGYILNEDQTTCSVDPNPTVEPTNNGSCQASGYTDCCEVGYCGGYPGNCFCDINCHGRGDCCNDTSSTCPEVPGSCVEAGYDTCCTDGFCAGFPESANCYCDDVCLAFGDCCDDFEDICPGGTPTTPPDSFGSCVEAGYTECCADQDGDCAGSDPFDCYCDVFCYYLDDCCTDIDDICEQPVIDGTEYLLFANHFFINRANYDGSGLSVLLTLPTGGAVGVQFHYAQNKMYYSDFVENRIYSASLDTGGDVEVLLDDNVEVPEDLAVDWVANNLYWTDSFWARIEVMDLDTTERAELVRTGNHSIPRAIVVDPMTRYMYWTDWGEVAKIEKAGMDGLGRTVIIDTELIWPNGLALDYDTQILYWADANLDKIEYASVDGSGRTLLETGETGLLHPYALTIHGDLLYWTDWQNNSVFATHKINGVGVGGDIASIVSYLVVNPNGIEAVGPNKQPSAENPCEENNCTHLCLLSVTDPRGYSCACPLGYELDGTGLDCFMSPTSTPLPEFGSCVSAGYTVCCVTGYCAGYPANCFCDRDCHARGDCCFDTPDLCEDYDSYLIFANHFFINRCNLDGSSLVTLLIRQSGGAAGIEYDLAPGQEKLFYTDYVTNQILMAHLNGTESTPIMEDDLEVPEGLAYDWIGHNLYWTDSFWARIEVMDLNTTERGEVLRVGANTVPRGIAVDPINRVLYWTDWGQVAKIEKASMDGQNRVELINTDLVGPYGLTIDYAEQKIYWTDGVLDKIEYCNTDGSGRITLISSPGGLGFGVPYSLTLEGDYLYWSEWDQNSLFSIHKTEGGNVTQILSGLVVNPNGIQTVSAGRRIFGENPCASNDCTHLCLLSSVSSTGYSCTCPLGTRLDSDGISCVDDPTSIPEFGSCNHYQDCCEAGYCAGYPPNCFCDHDCHSRGDCCADVGRICPEFEGSCRDANYTDCCTAGLCIGEPDVTNCYCDITCLDYGDCCSDFFEICSDATPTPTVTVPTSTTTSMSSSTSTSMPSSSTTTTSISSSSTSSTATSQPSPTPRPYLFQVQFLGLDDCSEWIAESKSSKIDNITATITKAAQMACNCQVAIVPNSESLVCDAGGDKTTVIFYAYASDKTTIDAITMWTKNADEIDVSGTKLLVNKDCPVEIEMKDNARCKPPTSGQQSGSSNSAAVAVPVVIIAIVLGAVVLVLVVLFLFWRKRTGKLFRRGGDDDETHMIYDTGSETVSLAGTGAELTSVKKEALAFDEKMIDLSADSSSGMRHLQNPIYATSQFTAATKLHDDRTLYNPVYEAVAAEKKPDDGGDDLPEKVMPSPEDFLAPDDPKLLVATTTATGTTTVHANGEKYEPAAPVPIEVEDEPQYATVIPKHKRATAKPFAADEDESDGD</sequence>
<dbReference type="SUPFAM" id="SSF63825">
    <property type="entry name" value="YWTD domain"/>
    <property type="match status" value="3"/>
</dbReference>
<dbReference type="Pfam" id="PF06119">
    <property type="entry name" value="NIDO"/>
    <property type="match status" value="2"/>
</dbReference>
<dbReference type="InterPro" id="IPR011042">
    <property type="entry name" value="6-blade_b-propeller_TolB-like"/>
</dbReference>
<dbReference type="InterPro" id="IPR000742">
    <property type="entry name" value="EGF"/>
</dbReference>
<feature type="domain" description="NIDO" evidence="10">
    <location>
        <begin position="208"/>
        <end position="358"/>
    </location>
</feature>
<feature type="domain" description="SMB" evidence="9">
    <location>
        <begin position="1490"/>
        <end position="1539"/>
    </location>
</feature>
<evidence type="ECO:0000256" key="7">
    <source>
        <dbReference type="SAM" id="MobiDB-lite"/>
    </source>
</evidence>
<evidence type="ECO:0000313" key="12">
    <source>
        <dbReference type="Proteomes" id="UP001174909"/>
    </source>
</evidence>
<protein>
    <submittedName>
        <fullName evidence="11">Low-density lipoprotein receptor-related protein 6</fullName>
    </submittedName>
</protein>
<evidence type="ECO:0000256" key="5">
    <source>
        <dbReference type="ARBA" id="ARBA00023180"/>
    </source>
</evidence>
<dbReference type="FunFam" id="2.120.10.30:FF:000241">
    <property type="entry name" value="Low-density lipoprotein receptor-related protein 6"/>
    <property type="match status" value="3"/>
</dbReference>
<comment type="caution">
    <text evidence="11">The sequence shown here is derived from an EMBL/GenBank/DDBJ whole genome shotgun (WGS) entry which is preliminary data.</text>
</comment>
<dbReference type="GO" id="GO:0007160">
    <property type="term" value="P:cell-matrix adhesion"/>
    <property type="evidence" value="ECO:0007669"/>
    <property type="project" value="InterPro"/>
</dbReference>
<keyword evidence="8" id="KW-0812">Transmembrane</keyword>
<dbReference type="GO" id="GO:0042813">
    <property type="term" value="F:Wnt receptor activity"/>
    <property type="evidence" value="ECO:0007669"/>
    <property type="project" value="TreeGrafter"/>
</dbReference>
<dbReference type="SMART" id="SM00135">
    <property type="entry name" value="LY"/>
    <property type="match status" value="15"/>
</dbReference>
<accession>A0AA35SMU5</accession>
<dbReference type="SMART" id="SM00539">
    <property type="entry name" value="NIDO"/>
    <property type="match status" value="1"/>
</dbReference>
<feature type="repeat" description="LDL-receptor class B" evidence="6">
    <location>
        <begin position="858"/>
        <end position="902"/>
    </location>
</feature>
<feature type="repeat" description="LDL-receptor class B" evidence="6">
    <location>
        <begin position="814"/>
        <end position="857"/>
    </location>
</feature>
<dbReference type="PROSITE" id="PS51220">
    <property type="entry name" value="NIDO"/>
    <property type="match status" value="1"/>
</dbReference>
<feature type="domain" description="SMB" evidence="9">
    <location>
        <begin position="1856"/>
        <end position="1903"/>
    </location>
</feature>
<feature type="domain" description="SMB" evidence="9">
    <location>
        <begin position="1114"/>
        <end position="1166"/>
    </location>
</feature>
<dbReference type="Gene3D" id="2.120.10.30">
    <property type="entry name" value="TolB, C-terminal domain"/>
    <property type="match status" value="3"/>
</dbReference>
<feature type="repeat" description="LDL-receptor class B" evidence="6">
    <location>
        <begin position="1714"/>
        <end position="1760"/>
    </location>
</feature>
<dbReference type="SUPFAM" id="SSF90188">
    <property type="entry name" value="Somatomedin B domain"/>
    <property type="match status" value="1"/>
</dbReference>
<gene>
    <name evidence="11" type="ORF">GBAR_LOCUS18619</name>
</gene>
<keyword evidence="8" id="KW-0472">Membrane</keyword>
<feature type="repeat" description="LDL-receptor class B" evidence="6">
    <location>
        <begin position="1300"/>
        <end position="1343"/>
    </location>
</feature>
<evidence type="ECO:0000256" key="4">
    <source>
        <dbReference type="ARBA" id="ARBA00023157"/>
    </source>
</evidence>
<keyword evidence="1" id="KW-0245">EGF-like domain</keyword>
<feature type="repeat" description="LDL-receptor class B" evidence="6">
    <location>
        <begin position="1212"/>
        <end position="1255"/>
    </location>
</feature>
<dbReference type="InterPro" id="IPR000033">
    <property type="entry name" value="LDLR_classB_rpt"/>
</dbReference>
<feature type="transmembrane region" description="Helical" evidence="8">
    <location>
        <begin position="2136"/>
        <end position="2161"/>
    </location>
</feature>
<keyword evidence="5" id="KW-0325">Glycoprotein</keyword>
<dbReference type="SMART" id="SM00181">
    <property type="entry name" value="EGF"/>
    <property type="match status" value="3"/>
</dbReference>
<keyword evidence="4" id="KW-1015">Disulfide bond</keyword>
<dbReference type="GO" id="GO:0060070">
    <property type="term" value="P:canonical Wnt signaling pathway"/>
    <property type="evidence" value="ECO:0007669"/>
    <property type="project" value="TreeGrafter"/>
</dbReference>
<dbReference type="GO" id="GO:0017147">
    <property type="term" value="F:Wnt-protein binding"/>
    <property type="evidence" value="ECO:0007669"/>
    <property type="project" value="TreeGrafter"/>
</dbReference>
<keyword evidence="8" id="KW-1133">Transmembrane helix</keyword>
<dbReference type="GO" id="GO:0005886">
    <property type="term" value="C:plasma membrane"/>
    <property type="evidence" value="ECO:0007669"/>
    <property type="project" value="TreeGrafter"/>
</dbReference>
<proteinExistence type="predicted"/>
<feature type="domain" description="SMB" evidence="9">
    <location>
        <begin position="1008"/>
        <end position="1055"/>
    </location>
</feature>
<feature type="compositionally biased region" description="Low complexity" evidence="7">
    <location>
        <begin position="1957"/>
        <end position="1999"/>
    </location>
</feature>
<keyword evidence="3" id="KW-0677">Repeat</keyword>
<dbReference type="EMBL" id="CASHTH010002637">
    <property type="protein sequence ID" value="CAI8033005.1"/>
    <property type="molecule type" value="Genomic_DNA"/>
</dbReference>